<gene>
    <name evidence="7" type="ORF">RchiOBHm_Chr2g0169911</name>
</gene>
<dbReference type="GO" id="GO:0000122">
    <property type="term" value="P:negative regulation of transcription by RNA polymerase II"/>
    <property type="evidence" value="ECO:0007669"/>
    <property type="project" value="TreeGrafter"/>
</dbReference>
<dbReference type="InterPro" id="IPR003822">
    <property type="entry name" value="PAH"/>
</dbReference>
<evidence type="ECO:0000256" key="4">
    <source>
        <dbReference type="ARBA" id="ARBA00023242"/>
    </source>
</evidence>
<dbReference type="GO" id="GO:0000785">
    <property type="term" value="C:chromatin"/>
    <property type="evidence" value="ECO:0007669"/>
    <property type="project" value="TreeGrafter"/>
</dbReference>
<evidence type="ECO:0000256" key="6">
    <source>
        <dbReference type="SAM" id="MobiDB-lite"/>
    </source>
</evidence>
<dbReference type="SUPFAM" id="SSF47762">
    <property type="entry name" value="PAH2 domain"/>
    <property type="match status" value="2"/>
</dbReference>
<reference evidence="7 8" key="1">
    <citation type="journal article" date="2018" name="Nat. Genet.">
        <title>The Rosa genome provides new insights in the design of modern roses.</title>
        <authorList>
            <person name="Bendahmane M."/>
        </authorList>
    </citation>
    <scope>NUCLEOTIDE SEQUENCE [LARGE SCALE GENOMIC DNA]</scope>
    <source>
        <strain evidence="8">cv. Old Blush</strain>
    </source>
</reference>
<dbReference type="InterPro" id="IPR036600">
    <property type="entry name" value="PAH_sf"/>
</dbReference>
<comment type="subcellular location">
    <subcellularLocation>
        <location evidence="1 5">Nucleus</location>
    </subcellularLocation>
</comment>
<keyword evidence="4 5" id="KW-0539">Nucleus</keyword>
<evidence type="ECO:0000313" key="7">
    <source>
        <dbReference type="EMBL" id="PRQ53747.1"/>
    </source>
</evidence>
<dbReference type="OMA" id="NTFHYDI"/>
<dbReference type="PANTHER" id="PTHR12346:SF0">
    <property type="entry name" value="SIN3A, ISOFORM G"/>
    <property type="match status" value="1"/>
</dbReference>
<dbReference type="Pfam" id="PF02671">
    <property type="entry name" value="PAH"/>
    <property type="match status" value="2"/>
</dbReference>
<dbReference type="OrthoDB" id="1161319at2759"/>
<organism evidence="7 8">
    <name type="scientific">Rosa chinensis</name>
    <name type="common">China rose</name>
    <dbReference type="NCBI Taxonomy" id="74649"/>
    <lineage>
        <taxon>Eukaryota</taxon>
        <taxon>Viridiplantae</taxon>
        <taxon>Streptophyta</taxon>
        <taxon>Embryophyta</taxon>
        <taxon>Tracheophyta</taxon>
        <taxon>Spermatophyta</taxon>
        <taxon>Magnoliopsida</taxon>
        <taxon>eudicotyledons</taxon>
        <taxon>Gunneridae</taxon>
        <taxon>Pentapetalae</taxon>
        <taxon>rosids</taxon>
        <taxon>fabids</taxon>
        <taxon>Rosales</taxon>
        <taxon>Rosaceae</taxon>
        <taxon>Rosoideae</taxon>
        <taxon>Rosoideae incertae sedis</taxon>
        <taxon>Rosa</taxon>
    </lineage>
</organism>
<keyword evidence="8" id="KW-1185">Reference proteome</keyword>
<keyword evidence="2" id="KW-0678">Repressor</keyword>
<evidence type="ECO:0000256" key="5">
    <source>
        <dbReference type="PROSITE-ProRule" id="PRU00810"/>
    </source>
</evidence>
<dbReference type="PANTHER" id="PTHR12346">
    <property type="entry name" value="SIN3B-RELATED"/>
    <property type="match status" value="1"/>
</dbReference>
<evidence type="ECO:0000256" key="1">
    <source>
        <dbReference type="ARBA" id="ARBA00004123"/>
    </source>
</evidence>
<dbReference type="EMBL" id="PDCK01000040">
    <property type="protein sequence ID" value="PRQ53747.1"/>
    <property type="molecule type" value="Genomic_DNA"/>
</dbReference>
<sequence length="199" mass="22531">MAGIPDDVPVDSEMKAPSGSSSADSNGPPRISGGVTGRRVASKLTGEDAVAYLKAVKEVFSDRIDIYERFLEVMRDFKTHRIFTVDVIAKVKELFEGHNNLIMGFNTFLPEGIEISLDEDVPPKKPAEFREAIDFVNKIKERFRDDDNRVYKAFLDILNKYRNEDKPITEVYLEVAALFSDQPDLLDEFTKFLPNANHV</sequence>
<evidence type="ECO:0000256" key="3">
    <source>
        <dbReference type="ARBA" id="ARBA00022737"/>
    </source>
</evidence>
<dbReference type="GO" id="GO:0000118">
    <property type="term" value="C:histone deacetylase complex"/>
    <property type="evidence" value="ECO:0007669"/>
    <property type="project" value="TreeGrafter"/>
</dbReference>
<name>A0A2P6S4X7_ROSCH</name>
<comment type="caution">
    <text evidence="7">The sequence shown here is derived from an EMBL/GenBank/DDBJ whole genome shotgun (WGS) entry which is preliminary data.</text>
</comment>
<dbReference type="AlphaFoldDB" id="A0A2P6S4X7"/>
<feature type="region of interest" description="Disordered" evidence="6">
    <location>
        <begin position="1"/>
        <end position="37"/>
    </location>
</feature>
<dbReference type="InterPro" id="IPR039774">
    <property type="entry name" value="Sin3-like"/>
</dbReference>
<proteinExistence type="predicted"/>
<evidence type="ECO:0000313" key="8">
    <source>
        <dbReference type="Proteomes" id="UP000238479"/>
    </source>
</evidence>
<dbReference type="GO" id="GO:0003714">
    <property type="term" value="F:transcription corepressor activity"/>
    <property type="evidence" value="ECO:0007669"/>
    <property type="project" value="InterPro"/>
</dbReference>
<accession>A0A2P6S4X7</accession>
<dbReference type="Proteomes" id="UP000238479">
    <property type="component" value="Chromosome 2"/>
</dbReference>
<dbReference type="STRING" id="74649.A0A2P6S4X7"/>
<dbReference type="Gramene" id="PRQ53747">
    <property type="protein sequence ID" value="PRQ53747"/>
    <property type="gene ID" value="RchiOBHm_Chr2g0169911"/>
</dbReference>
<dbReference type="Gene3D" id="1.20.1160.11">
    <property type="entry name" value="Paired amphipathic helix"/>
    <property type="match status" value="2"/>
</dbReference>
<keyword evidence="3" id="KW-0677">Repeat</keyword>
<evidence type="ECO:0000256" key="2">
    <source>
        <dbReference type="ARBA" id="ARBA00022491"/>
    </source>
</evidence>
<dbReference type="FunFam" id="1.20.1160.11:FF:000001">
    <property type="entry name" value="Paired amphipathic helix protein Sin3"/>
    <property type="match status" value="1"/>
</dbReference>
<dbReference type="PROSITE" id="PS51477">
    <property type="entry name" value="PAH"/>
    <property type="match status" value="2"/>
</dbReference>
<dbReference type="FunFam" id="1.20.1160.11:FF:000003">
    <property type="entry name" value="Paired amphipathic helix SIN3-like protein"/>
    <property type="match status" value="1"/>
</dbReference>
<protein>
    <submittedName>
        <fullName evidence="7">Putative transcription regulator Others family</fullName>
    </submittedName>
</protein>